<proteinExistence type="predicted"/>
<keyword evidence="1" id="KW-0132">Cell division</keyword>
<keyword evidence="3" id="KW-0833">Ubl conjugation pathway</keyword>
<evidence type="ECO:0000313" key="8">
    <source>
        <dbReference type="Proteomes" id="UP000835052"/>
    </source>
</evidence>
<protein>
    <recommendedName>
        <fullName evidence="6">Anaphase-promoting complex subunit 4-like WD40 domain-containing protein</fullName>
    </recommendedName>
</protein>
<dbReference type="AlphaFoldDB" id="A0A8S1HTW3"/>
<dbReference type="GO" id="GO:0070979">
    <property type="term" value="P:protein K11-linked ubiquitination"/>
    <property type="evidence" value="ECO:0007669"/>
    <property type="project" value="TreeGrafter"/>
</dbReference>
<dbReference type="Pfam" id="PF12894">
    <property type="entry name" value="ANAPC4_WD40"/>
    <property type="match status" value="1"/>
</dbReference>
<dbReference type="GO" id="GO:0005680">
    <property type="term" value="C:anaphase-promoting complex"/>
    <property type="evidence" value="ECO:0007669"/>
    <property type="project" value="InterPro"/>
</dbReference>
<evidence type="ECO:0000256" key="5">
    <source>
        <dbReference type="SAM" id="MobiDB-lite"/>
    </source>
</evidence>
<keyword evidence="4" id="KW-0131">Cell cycle</keyword>
<evidence type="ECO:0000256" key="2">
    <source>
        <dbReference type="ARBA" id="ARBA00022776"/>
    </source>
</evidence>
<feature type="region of interest" description="Disordered" evidence="5">
    <location>
        <begin position="1042"/>
        <end position="1076"/>
    </location>
</feature>
<dbReference type="GO" id="GO:0051301">
    <property type="term" value="P:cell division"/>
    <property type="evidence" value="ECO:0007669"/>
    <property type="project" value="UniProtKB-KW"/>
</dbReference>
<evidence type="ECO:0000256" key="1">
    <source>
        <dbReference type="ARBA" id="ARBA00022618"/>
    </source>
</evidence>
<dbReference type="EMBL" id="CAJGYM010000112">
    <property type="protein sequence ID" value="CAD6198000.1"/>
    <property type="molecule type" value="Genomic_DNA"/>
</dbReference>
<dbReference type="GO" id="GO:0034399">
    <property type="term" value="C:nuclear periphery"/>
    <property type="evidence" value="ECO:0007669"/>
    <property type="project" value="TreeGrafter"/>
</dbReference>
<dbReference type="PANTHER" id="PTHR13260">
    <property type="entry name" value="ANAPHASE PROMOTING COMPLEX SUBUNIT 4 APC4"/>
    <property type="match status" value="1"/>
</dbReference>
<evidence type="ECO:0000259" key="6">
    <source>
        <dbReference type="Pfam" id="PF12894"/>
    </source>
</evidence>
<dbReference type="InterPro" id="IPR036322">
    <property type="entry name" value="WD40_repeat_dom_sf"/>
</dbReference>
<comment type="caution">
    <text evidence="7">The sequence shown here is derived from an EMBL/GenBank/DDBJ whole genome shotgun (WGS) entry which is preliminary data.</text>
</comment>
<keyword evidence="2" id="KW-0498">Mitosis</keyword>
<organism evidence="7 8">
    <name type="scientific">Caenorhabditis auriculariae</name>
    <dbReference type="NCBI Taxonomy" id="2777116"/>
    <lineage>
        <taxon>Eukaryota</taxon>
        <taxon>Metazoa</taxon>
        <taxon>Ecdysozoa</taxon>
        <taxon>Nematoda</taxon>
        <taxon>Chromadorea</taxon>
        <taxon>Rhabditida</taxon>
        <taxon>Rhabditina</taxon>
        <taxon>Rhabditomorpha</taxon>
        <taxon>Rhabditoidea</taxon>
        <taxon>Rhabditidae</taxon>
        <taxon>Peloderinae</taxon>
        <taxon>Caenorhabditis</taxon>
    </lineage>
</organism>
<dbReference type="OrthoDB" id="47802at2759"/>
<dbReference type="InterPro" id="IPR024789">
    <property type="entry name" value="APC4"/>
</dbReference>
<dbReference type="Gene3D" id="2.130.10.10">
    <property type="entry name" value="YVTN repeat-like/Quinoprotein amine dehydrogenase"/>
    <property type="match status" value="1"/>
</dbReference>
<dbReference type="SUPFAM" id="SSF50978">
    <property type="entry name" value="WD40 repeat-like"/>
    <property type="match status" value="1"/>
</dbReference>
<evidence type="ECO:0000256" key="3">
    <source>
        <dbReference type="ARBA" id="ARBA00022786"/>
    </source>
</evidence>
<name>A0A8S1HTW3_9PELO</name>
<dbReference type="GO" id="GO:0031145">
    <property type="term" value="P:anaphase-promoting complex-dependent catabolic process"/>
    <property type="evidence" value="ECO:0007669"/>
    <property type="project" value="InterPro"/>
</dbReference>
<feature type="region of interest" description="Disordered" evidence="5">
    <location>
        <begin position="148"/>
        <end position="169"/>
    </location>
</feature>
<sequence>MQPTRMLRLVEGNLQFSKSTFRAPFKVHCLKFSPANDLLAIGARNGEIMLKRTSWKKIWKINVSLIGTLGVALEKAGSLDCLEFSPDGLLLAAALNNGHVHIVDIETGFVKHSLRIGETTFPPSVLKLRWCKYDEAISEPADLVGKLRKRASENRKNNDPRVAPKTREGMPEPEDVAFICDHLKEDSTTLRAEDGQLEALNNSYVKLEQFNASYRDTVLLVVRDDLKVSVLAAGVLPLSEIDFVPVLEPLEVSPIMLYDAIFSRSVGGITVAATTCGPRPFCGEDPGVFGKPTQKPGSENCVHTHIYNFKFELPHPERIWDVAFRYLRMCYSVMLFKTSFETTQKNWANEMTGSSSVQIGDVLLDVLIAGASDSAGESYLERGMGPDGTQAMHDFLERHLTALVHVVRGQLSSAARSVAFHMSEFVKLVDTIKFNLDTKNNALDIILRPVYDDTITSASASRSESSERIVSSATSPILDQLKRDRVRLQHKVSQLCTASVANLHEMVQLVRWLMLIPANARTAKVNLMVQSRRIDIAQLIRYILNTFIVDETKRKSYEEILFDLDGFIERLVEKDEESDFDELEYYNEAKEQAAVDHAEIKKELLALRPEYIGLYRDANRSKSSITKRMGLDENASIMVVGAEDGTELDRICVDRIGSFFTDELSAKSLEVIGERDHLLDGLFPTGGSPTDACRTYGLTRVFRELCETVQEAPSVLDALKLSKGHLELDWAYEVETSKQHQGFQNIELLPFVPHVDEQEPADQSLACLFEDPIMEMFKDEREQRRAKKTYRHRFSEEPNGNLMAKRALHVMGTTKYAFYALTLVPNFEGLILGDREPGLQYDQSIICRIDETTGLESLVEQEHKENVNIEERNSDAHPDQLMIDVSTEAIKYSKLIEFECIYPVFNSDFYALARFKASDGSTIRKMVKLCCNEDTWTVQVESRPVEPIESLIICGRSSRGAYTFDESMRVAIFSLKDEKIEEDDREKAEAYDEYHEWRQNSKKRPSAARHPPPKISLDDEVERITTADYLVMGRNRYRHRKAAQRAAARARLLSEGADGSDDSDTSLAMPHHPSLL</sequence>
<accession>A0A8S1HTW3</accession>
<feature type="region of interest" description="Disordered" evidence="5">
    <location>
        <begin position="991"/>
        <end position="1019"/>
    </location>
</feature>
<dbReference type="InterPro" id="IPR024977">
    <property type="entry name" value="Apc4-like_WD40_dom"/>
</dbReference>
<reference evidence="7" key="1">
    <citation type="submission" date="2020-10" db="EMBL/GenBank/DDBJ databases">
        <authorList>
            <person name="Kikuchi T."/>
        </authorList>
    </citation>
    <scope>NUCLEOTIDE SEQUENCE</scope>
    <source>
        <strain evidence="7">NKZ352</strain>
    </source>
</reference>
<gene>
    <name evidence="7" type="ORF">CAUJ_LOCUS13907</name>
</gene>
<dbReference type="PANTHER" id="PTHR13260:SF0">
    <property type="entry name" value="ANAPHASE-PROMOTING COMPLEX SUBUNIT 4"/>
    <property type="match status" value="1"/>
</dbReference>
<keyword evidence="8" id="KW-1185">Reference proteome</keyword>
<dbReference type="InterPro" id="IPR015943">
    <property type="entry name" value="WD40/YVTN_repeat-like_dom_sf"/>
</dbReference>
<feature type="domain" description="Anaphase-promoting complex subunit 4-like WD40" evidence="6">
    <location>
        <begin position="30"/>
        <end position="132"/>
    </location>
</feature>
<feature type="compositionally biased region" description="Basic and acidic residues" evidence="5">
    <location>
        <begin position="150"/>
        <end position="159"/>
    </location>
</feature>
<dbReference type="Proteomes" id="UP000835052">
    <property type="component" value="Unassembled WGS sequence"/>
</dbReference>
<evidence type="ECO:0000313" key="7">
    <source>
        <dbReference type="EMBL" id="CAD6198000.1"/>
    </source>
</evidence>
<evidence type="ECO:0000256" key="4">
    <source>
        <dbReference type="ARBA" id="ARBA00023306"/>
    </source>
</evidence>